<dbReference type="EMBL" id="VUMV01000006">
    <property type="protein sequence ID" value="MST82395.1"/>
    <property type="molecule type" value="Genomic_DNA"/>
</dbReference>
<dbReference type="GO" id="GO:0006633">
    <property type="term" value="P:fatty acid biosynthetic process"/>
    <property type="evidence" value="ECO:0007669"/>
    <property type="project" value="TreeGrafter"/>
</dbReference>
<evidence type="ECO:0000256" key="5">
    <source>
        <dbReference type="PIRSR" id="PIRSR000446-1"/>
    </source>
</evidence>
<dbReference type="InterPro" id="IPR024925">
    <property type="entry name" value="Malonyl_CoA-ACP_transAc"/>
</dbReference>
<feature type="active site" evidence="5">
    <location>
        <position position="201"/>
    </location>
</feature>
<dbReference type="GO" id="GO:0004314">
    <property type="term" value="F:[acyl-carrier-protein] S-malonyltransferase activity"/>
    <property type="evidence" value="ECO:0007669"/>
    <property type="project" value="UniProtKB-EC"/>
</dbReference>
<dbReference type="InterPro" id="IPR016036">
    <property type="entry name" value="Malonyl_transacylase_ACP-bd"/>
</dbReference>
<sequence length="317" mass="34235">MKAVWMYAGQGAQRVGMGKDLYEKFPVFASVIDRADSMVSFDLKKMMFEGPAEDLSRTAFTQPCLAAFAAGVTEVLRQQDLHPDFTAGLSLGEYSALYAADVLDLASLMDLTAFRGKAMDRAGSGLQTKMCAVLGLDADTVTEVCRQAEKDTGETVEVSNYNAVGQNVISGMAAAVEAAKKKAMEAGARKCMDLKVSSAFHTSLMRPAADALAEKLTAVELRPMKMPVVFNAVGETADQEQIPELLRLQVMSGVRMVQSIRWLREHGAERVVEIGPGHVLSGFVHRTEPELETVVLDTAEDLETYLSGSADRAAGRT</sequence>
<dbReference type="GO" id="GO:0005829">
    <property type="term" value="C:cytosol"/>
    <property type="evidence" value="ECO:0007669"/>
    <property type="project" value="TreeGrafter"/>
</dbReference>
<keyword evidence="1 4" id="KW-0808">Transferase</keyword>
<name>A0A7X2P8X3_9FIRM</name>
<protein>
    <recommendedName>
        <fullName evidence="4">Malonyl CoA-acyl carrier protein transacylase</fullName>
        <ecNumber evidence="4">2.3.1.39</ecNumber>
    </recommendedName>
</protein>
<feature type="domain" description="Malonyl-CoA:ACP transacylase (MAT)" evidence="6">
    <location>
        <begin position="6"/>
        <end position="313"/>
    </location>
</feature>
<dbReference type="EC" id="2.3.1.39" evidence="4"/>
<gene>
    <name evidence="7" type="primary">fabD</name>
    <name evidence="7" type="ORF">FYJ60_08720</name>
</gene>
<comment type="catalytic activity">
    <reaction evidence="3 4">
        <text>holo-[ACP] + malonyl-CoA = malonyl-[ACP] + CoA</text>
        <dbReference type="Rhea" id="RHEA:41792"/>
        <dbReference type="Rhea" id="RHEA-COMP:9623"/>
        <dbReference type="Rhea" id="RHEA-COMP:9685"/>
        <dbReference type="ChEBI" id="CHEBI:57287"/>
        <dbReference type="ChEBI" id="CHEBI:57384"/>
        <dbReference type="ChEBI" id="CHEBI:64479"/>
        <dbReference type="ChEBI" id="CHEBI:78449"/>
        <dbReference type="EC" id="2.3.1.39"/>
    </reaction>
</comment>
<reference evidence="7 8" key="1">
    <citation type="submission" date="2019-08" db="EMBL/GenBank/DDBJ databases">
        <title>In-depth cultivation of the pig gut microbiome towards novel bacterial diversity and tailored functional studies.</title>
        <authorList>
            <person name="Wylensek D."/>
            <person name="Hitch T.C.A."/>
            <person name="Clavel T."/>
        </authorList>
    </citation>
    <scope>NUCLEOTIDE SEQUENCE [LARGE SCALE GENOMIC DNA]</scope>
    <source>
        <strain evidence="7 8">Oil+RF-744-WCA-WT-13</strain>
    </source>
</reference>
<evidence type="ECO:0000256" key="1">
    <source>
        <dbReference type="ARBA" id="ARBA00022679"/>
    </source>
</evidence>
<comment type="caution">
    <text evidence="7">The sequence shown here is derived from an EMBL/GenBank/DDBJ whole genome shotgun (WGS) entry which is preliminary data.</text>
</comment>
<dbReference type="InterPro" id="IPR004410">
    <property type="entry name" value="Malonyl_CoA-ACP_transAc_FabD"/>
</dbReference>
<evidence type="ECO:0000256" key="2">
    <source>
        <dbReference type="ARBA" id="ARBA00023315"/>
    </source>
</evidence>
<dbReference type="InterPro" id="IPR016035">
    <property type="entry name" value="Acyl_Trfase/lysoPLipase"/>
</dbReference>
<evidence type="ECO:0000256" key="4">
    <source>
        <dbReference type="PIRNR" id="PIRNR000446"/>
    </source>
</evidence>
<organism evidence="7 8">
    <name type="scientific">Bilifractor porci</name>
    <dbReference type="NCBI Taxonomy" id="2606636"/>
    <lineage>
        <taxon>Bacteria</taxon>
        <taxon>Bacillati</taxon>
        <taxon>Bacillota</taxon>
        <taxon>Clostridia</taxon>
        <taxon>Lachnospirales</taxon>
        <taxon>Lachnospiraceae</taxon>
        <taxon>Bilifractor</taxon>
    </lineage>
</organism>
<dbReference type="InterPro" id="IPR001227">
    <property type="entry name" value="Ac_transferase_dom_sf"/>
</dbReference>
<dbReference type="SUPFAM" id="SSF52151">
    <property type="entry name" value="FabD/lysophospholipase-like"/>
    <property type="match status" value="1"/>
</dbReference>
<keyword evidence="2 4" id="KW-0012">Acyltransferase</keyword>
<dbReference type="PIRSF" id="PIRSF000446">
    <property type="entry name" value="Mct"/>
    <property type="match status" value="1"/>
</dbReference>
<dbReference type="Gene3D" id="3.40.366.10">
    <property type="entry name" value="Malonyl-Coenzyme A Acyl Carrier Protein, domain 2"/>
    <property type="match status" value="1"/>
</dbReference>
<dbReference type="Gene3D" id="3.30.70.250">
    <property type="entry name" value="Malonyl-CoA ACP transacylase, ACP-binding"/>
    <property type="match status" value="1"/>
</dbReference>
<accession>A0A7X2P8X3</accession>
<keyword evidence="8" id="KW-1185">Reference proteome</keyword>
<dbReference type="SUPFAM" id="SSF55048">
    <property type="entry name" value="Probable ACP-binding domain of malonyl-CoA ACP transacylase"/>
    <property type="match status" value="1"/>
</dbReference>
<comment type="similarity">
    <text evidence="4">Belongs to the fabD family.</text>
</comment>
<evidence type="ECO:0000313" key="8">
    <source>
        <dbReference type="Proteomes" id="UP000466864"/>
    </source>
</evidence>
<dbReference type="AlphaFoldDB" id="A0A7X2P8X3"/>
<dbReference type="InterPro" id="IPR050858">
    <property type="entry name" value="Mal-CoA-ACP_Trans/PKS_FabD"/>
</dbReference>
<dbReference type="InterPro" id="IPR014043">
    <property type="entry name" value="Acyl_transferase_dom"/>
</dbReference>
<proteinExistence type="inferred from homology"/>
<evidence type="ECO:0000259" key="6">
    <source>
        <dbReference type="SMART" id="SM00827"/>
    </source>
</evidence>
<dbReference type="NCBIfam" id="TIGR00128">
    <property type="entry name" value="fabD"/>
    <property type="match status" value="1"/>
</dbReference>
<evidence type="ECO:0000313" key="7">
    <source>
        <dbReference type="EMBL" id="MST82395.1"/>
    </source>
</evidence>
<feature type="active site" evidence="5">
    <location>
        <position position="90"/>
    </location>
</feature>
<dbReference type="RefSeq" id="WP_154458313.1">
    <property type="nucleotide sequence ID" value="NZ_VUMV01000006.1"/>
</dbReference>
<dbReference type="PANTHER" id="PTHR42681">
    <property type="entry name" value="MALONYL-COA-ACYL CARRIER PROTEIN TRANSACYLASE, MITOCHONDRIAL"/>
    <property type="match status" value="1"/>
</dbReference>
<dbReference type="SMART" id="SM00827">
    <property type="entry name" value="PKS_AT"/>
    <property type="match status" value="1"/>
</dbReference>
<evidence type="ECO:0000256" key="3">
    <source>
        <dbReference type="ARBA" id="ARBA00048462"/>
    </source>
</evidence>
<dbReference type="PANTHER" id="PTHR42681:SF1">
    <property type="entry name" value="MALONYL-COA-ACYL CARRIER PROTEIN TRANSACYLASE, MITOCHONDRIAL"/>
    <property type="match status" value="1"/>
</dbReference>
<dbReference type="Pfam" id="PF00698">
    <property type="entry name" value="Acyl_transf_1"/>
    <property type="match status" value="1"/>
</dbReference>
<dbReference type="Proteomes" id="UP000466864">
    <property type="component" value="Unassembled WGS sequence"/>
</dbReference>